<sequence>MIRLSKRGWNNVLIFATLLLILVFHQSGNFFNQSDLPSTQSLLPEEVPVMKIDYGTHTLERIGQGWRIRPGLELSEARLATLVENWQQTIVTPLTGGKLQNTAVVVIWLAGQPQSVVIQVTQQGGDVLMQHQGRLYRAENRKITEFIPEAIL</sequence>
<comment type="caution">
    <text evidence="1">The sequence shown here is derived from an EMBL/GenBank/DDBJ whole genome shotgun (WGS) entry which is preliminary data.</text>
</comment>
<evidence type="ECO:0000313" key="2">
    <source>
        <dbReference type="Proteomes" id="UP000614272"/>
    </source>
</evidence>
<proteinExistence type="predicted"/>
<dbReference type="Proteomes" id="UP000614272">
    <property type="component" value="Unassembled WGS sequence"/>
</dbReference>
<protein>
    <recommendedName>
        <fullName evidence="3">DUF4340 domain-containing protein</fullName>
    </recommendedName>
</protein>
<evidence type="ECO:0008006" key="3">
    <source>
        <dbReference type="Google" id="ProtNLM"/>
    </source>
</evidence>
<dbReference type="EMBL" id="BMGJ01000019">
    <property type="protein sequence ID" value="GGD77373.1"/>
    <property type="molecule type" value="Genomic_DNA"/>
</dbReference>
<accession>A0ABQ1RSM0</accession>
<evidence type="ECO:0000313" key="1">
    <source>
        <dbReference type="EMBL" id="GGD77373.1"/>
    </source>
</evidence>
<keyword evidence="2" id="KW-1185">Reference proteome</keyword>
<name>A0ABQ1RSM0_9ALTE</name>
<reference evidence="2" key="1">
    <citation type="journal article" date="2019" name="Int. J. Syst. Evol. Microbiol.">
        <title>The Global Catalogue of Microorganisms (GCM) 10K type strain sequencing project: providing services to taxonomists for standard genome sequencing and annotation.</title>
        <authorList>
            <consortium name="The Broad Institute Genomics Platform"/>
            <consortium name="The Broad Institute Genome Sequencing Center for Infectious Disease"/>
            <person name="Wu L."/>
            <person name="Ma J."/>
        </authorList>
    </citation>
    <scope>NUCLEOTIDE SEQUENCE [LARGE SCALE GENOMIC DNA]</scope>
    <source>
        <strain evidence="2">CGMCC 1.12923</strain>
    </source>
</reference>
<gene>
    <name evidence="1" type="ORF">GCM10011357_35550</name>
</gene>
<organism evidence="1 2">
    <name type="scientific">Lacimicrobium alkaliphilum</name>
    <dbReference type="NCBI Taxonomy" id="1526571"/>
    <lineage>
        <taxon>Bacteria</taxon>
        <taxon>Pseudomonadati</taxon>
        <taxon>Pseudomonadota</taxon>
        <taxon>Gammaproteobacteria</taxon>
        <taxon>Alteromonadales</taxon>
        <taxon>Alteromonadaceae</taxon>
        <taxon>Lacimicrobium</taxon>
    </lineage>
</organism>